<dbReference type="EMBL" id="RKKU01000004">
    <property type="protein sequence ID" value="ROZ86724.1"/>
    <property type="molecule type" value="Genomic_DNA"/>
</dbReference>
<proteinExistence type="predicted"/>
<dbReference type="Pfam" id="PF03168">
    <property type="entry name" value="LEA_2"/>
    <property type="match status" value="1"/>
</dbReference>
<feature type="signal peptide" evidence="1">
    <location>
        <begin position="1"/>
        <end position="23"/>
    </location>
</feature>
<organism evidence="3 4">
    <name type="scientific">Pseudomonas neustonica</name>
    <dbReference type="NCBI Taxonomy" id="2487346"/>
    <lineage>
        <taxon>Bacteria</taxon>
        <taxon>Pseudomonadati</taxon>
        <taxon>Pseudomonadota</taxon>
        <taxon>Gammaproteobacteria</taxon>
        <taxon>Pseudomonadales</taxon>
        <taxon>Pseudomonadaceae</taxon>
        <taxon>Pseudomonas</taxon>
    </lineage>
</organism>
<dbReference type="Gene3D" id="2.60.40.1820">
    <property type="match status" value="1"/>
</dbReference>
<dbReference type="SMART" id="SM00769">
    <property type="entry name" value="WHy"/>
    <property type="match status" value="1"/>
</dbReference>
<dbReference type="InterPro" id="IPR004864">
    <property type="entry name" value="LEA_2"/>
</dbReference>
<keyword evidence="4" id="KW-1185">Reference proteome</keyword>
<evidence type="ECO:0000313" key="3">
    <source>
        <dbReference type="EMBL" id="ROZ86724.1"/>
    </source>
</evidence>
<keyword evidence="1" id="KW-0732">Signal</keyword>
<reference evidence="3 4" key="1">
    <citation type="submission" date="2018-11" db="EMBL/GenBank/DDBJ databases">
        <authorList>
            <person name="Jang G.I."/>
            <person name="Hwang C.Y."/>
        </authorList>
    </citation>
    <scope>NUCLEOTIDE SEQUENCE [LARGE SCALE GENOMIC DNA]</scope>
    <source>
        <strain evidence="3 4">SSM26</strain>
    </source>
</reference>
<sequence>MKSRVLGMMVLISCLLLHGCAMLTPSYSKPDVSLANVEMLKSNLWEQSFRLKLRVDNPNSKALPIRGMQYQVYLNDMRLATGVSNNAFDVPAYGSETFDLEVRSNLWRHLSDLVKLVDKQQAVTYRIEGHISTGFFLAPNINLKEEGTLEPSQLSF</sequence>
<accession>A0ABX9XPQ0</accession>
<name>A0ABX9XPQ0_9PSED</name>
<feature type="domain" description="Water stress and hypersensitive response" evidence="2">
    <location>
        <begin position="32"/>
        <end position="150"/>
    </location>
</feature>
<dbReference type="InterPro" id="IPR013990">
    <property type="entry name" value="WHy-dom"/>
</dbReference>
<dbReference type="Proteomes" id="UP000275199">
    <property type="component" value="Unassembled WGS sequence"/>
</dbReference>
<gene>
    <name evidence="3" type="ORF">EF096_05845</name>
</gene>
<dbReference type="RefSeq" id="WP_123888681.1">
    <property type="nucleotide sequence ID" value="NZ_JBPYCX010000024.1"/>
</dbReference>
<evidence type="ECO:0000256" key="1">
    <source>
        <dbReference type="SAM" id="SignalP"/>
    </source>
</evidence>
<dbReference type="SUPFAM" id="SSF117070">
    <property type="entry name" value="LEA14-like"/>
    <property type="match status" value="1"/>
</dbReference>
<feature type="chain" id="PRO_5045699064" description="Water stress and hypersensitive response domain-containing protein" evidence="1">
    <location>
        <begin position="24"/>
        <end position="156"/>
    </location>
</feature>
<evidence type="ECO:0000259" key="2">
    <source>
        <dbReference type="SMART" id="SM00769"/>
    </source>
</evidence>
<evidence type="ECO:0000313" key="4">
    <source>
        <dbReference type="Proteomes" id="UP000275199"/>
    </source>
</evidence>
<protein>
    <recommendedName>
        <fullName evidence="2">Water stress and hypersensitive response domain-containing protein</fullName>
    </recommendedName>
</protein>
<comment type="caution">
    <text evidence="3">The sequence shown here is derived from an EMBL/GenBank/DDBJ whole genome shotgun (WGS) entry which is preliminary data.</text>
</comment>